<feature type="region of interest" description="Disordered" evidence="6">
    <location>
        <begin position="1"/>
        <end position="117"/>
    </location>
</feature>
<dbReference type="Gene3D" id="3.40.50.300">
    <property type="entry name" value="P-loop containing nucleotide triphosphate hydrolases"/>
    <property type="match status" value="1"/>
</dbReference>
<dbReference type="InterPro" id="IPR030378">
    <property type="entry name" value="G_CP_dom"/>
</dbReference>
<comment type="subcellular location">
    <subcellularLocation>
        <location evidence="1">Nucleus</location>
    </subcellularLocation>
</comment>
<dbReference type="FunFam" id="3.40.50.300:FF:000493">
    <property type="entry name" value="Guanine nucleotide-binding protein-like 3-like protein"/>
    <property type="match status" value="1"/>
</dbReference>
<dbReference type="InterPro" id="IPR014813">
    <property type="entry name" value="Gnl3_N_dom"/>
</dbReference>
<dbReference type="GO" id="GO:0005525">
    <property type="term" value="F:GTP binding"/>
    <property type="evidence" value="ECO:0007669"/>
    <property type="project" value="UniProtKB-KW"/>
</dbReference>
<dbReference type="EMBL" id="JAIZAY010000002">
    <property type="protein sequence ID" value="KAJ8047251.1"/>
    <property type="molecule type" value="Genomic_DNA"/>
</dbReference>
<feature type="compositionally biased region" description="Basic and acidic residues" evidence="6">
    <location>
        <begin position="88"/>
        <end position="101"/>
    </location>
</feature>
<dbReference type="OrthoDB" id="444945at2759"/>
<dbReference type="InterPro" id="IPR006073">
    <property type="entry name" value="GTP-bd"/>
</dbReference>
<protein>
    <submittedName>
        <fullName evidence="8">Guanine nucleotide-binding protein-like 3-like</fullName>
    </submittedName>
</protein>
<feature type="region of interest" description="Disordered" evidence="6">
    <location>
        <begin position="460"/>
        <end position="550"/>
    </location>
</feature>
<evidence type="ECO:0000256" key="4">
    <source>
        <dbReference type="ARBA" id="ARBA00023134"/>
    </source>
</evidence>
<dbReference type="CDD" id="cd04178">
    <property type="entry name" value="Nucleostemin_like"/>
    <property type="match status" value="1"/>
</dbReference>
<evidence type="ECO:0000259" key="7">
    <source>
        <dbReference type="PROSITE" id="PS51721"/>
    </source>
</evidence>
<feature type="compositionally biased region" description="Basic residues" evidence="6">
    <location>
        <begin position="1"/>
        <end position="47"/>
    </location>
</feature>
<evidence type="ECO:0000313" key="8">
    <source>
        <dbReference type="EMBL" id="KAJ8047251.1"/>
    </source>
</evidence>
<evidence type="ECO:0000256" key="2">
    <source>
        <dbReference type="ARBA" id="ARBA00022741"/>
    </source>
</evidence>
<dbReference type="InterPro" id="IPR027417">
    <property type="entry name" value="P-loop_NTPase"/>
</dbReference>
<dbReference type="InterPro" id="IPR023179">
    <property type="entry name" value="GTP-bd_ortho_bundle_sf"/>
</dbReference>
<sequence>MVKKGRPRKMKSKRLTLSKKYKIQKKVKEHKRKTRKEAKKNPLRKGKKDPGIPNIAPFKEAILREAEERKMKLAEEKQNQKANKKKMSPLERMRRNAEKKQQMFQSKKGKSGVDASAGSKDLISSRKAYFKEVKKVVDAADVLIEVLDARDPLGTRCIELEKEIMSSGGQKKLVLLLNKIDLVPRPVVEKWLKYLRNELPTIAFKASTQTQSKNLSQFKYSLEATPDHVLYTRQCLGATALVKLLNNYCRSADIKTSISVGVVGFPNVGKSSVINSLKRKKACSVGDTPGVTKSMQEVVMAKNIKLLDCPGVVLAKTNNEVTMVLRNCVKMDTISDPVAPIDAILKKCNREQLMLLYKLPQFSTTEEFLGLMAQKKGQFKKKGLPNITHTAKLVLQDWNSGKIPYFTSPPEEHSMPAHISAEIVPKFSSGFKLSTVVKQDETILKDVSLTGPGVAVEMNSTDRIRGVGTEEELDMKVSEDEEKVLETEEGEEDDEMEDEEEDDEDEDDEEEEMEGDENEERQDEEGQELEKLMVDLPTSEQSPAEEAKARGRVLKQLVEAKANQKATRVPVGNQQLGKAQKQAFKKVLKKRRRADKLATNLSEDLTKAMSALGKSGDDSYSFDTIFQ</sequence>
<feature type="domain" description="CP-type G" evidence="7">
    <location>
        <begin position="130"/>
        <end position="315"/>
    </location>
</feature>
<comment type="caution">
    <text evidence="8">The sequence shown here is derived from an EMBL/GenBank/DDBJ whole genome shotgun (WGS) entry which is preliminary data.</text>
</comment>
<evidence type="ECO:0000256" key="1">
    <source>
        <dbReference type="ARBA" id="ARBA00004123"/>
    </source>
</evidence>
<accession>A0A9Q1HJE8</accession>
<proteinExistence type="predicted"/>
<dbReference type="PROSITE" id="PS51721">
    <property type="entry name" value="G_CP"/>
    <property type="match status" value="1"/>
</dbReference>
<keyword evidence="3" id="KW-0175">Coiled coil</keyword>
<dbReference type="SUPFAM" id="SSF52540">
    <property type="entry name" value="P-loop containing nucleoside triphosphate hydrolases"/>
    <property type="match status" value="1"/>
</dbReference>
<dbReference type="PANTHER" id="PTHR11089:SF30">
    <property type="entry name" value="GUANINE NUCLEOTIDE-BINDING PROTEIN-LIKE 3 HOMOLOG"/>
    <property type="match status" value="1"/>
</dbReference>
<dbReference type="PRINTS" id="PR00326">
    <property type="entry name" value="GTP1OBG"/>
</dbReference>
<dbReference type="Proteomes" id="UP001152320">
    <property type="component" value="Chromosome 2"/>
</dbReference>
<organism evidence="8 9">
    <name type="scientific">Holothuria leucospilota</name>
    <name type="common">Black long sea cucumber</name>
    <name type="synonym">Mertensiothuria leucospilota</name>
    <dbReference type="NCBI Taxonomy" id="206669"/>
    <lineage>
        <taxon>Eukaryota</taxon>
        <taxon>Metazoa</taxon>
        <taxon>Echinodermata</taxon>
        <taxon>Eleutherozoa</taxon>
        <taxon>Echinozoa</taxon>
        <taxon>Holothuroidea</taxon>
        <taxon>Aspidochirotacea</taxon>
        <taxon>Aspidochirotida</taxon>
        <taxon>Holothuriidae</taxon>
        <taxon>Holothuria</taxon>
    </lineage>
</organism>
<keyword evidence="2" id="KW-0547">Nucleotide-binding</keyword>
<keyword evidence="5" id="KW-0539">Nucleus</keyword>
<dbReference type="GO" id="GO:0005730">
    <property type="term" value="C:nucleolus"/>
    <property type="evidence" value="ECO:0007669"/>
    <property type="project" value="UniProtKB-ARBA"/>
</dbReference>
<feature type="compositionally biased region" description="Basic and acidic residues" evidence="6">
    <location>
        <begin position="61"/>
        <end position="79"/>
    </location>
</feature>
<dbReference type="Pfam" id="PF08701">
    <property type="entry name" value="GN3L_Grn1"/>
    <property type="match status" value="1"/>
</dbReference>
<evidence type="ECO:0000256" key="3">
    <source>
        <dbReference type="ARBA" id="ARBA00023054"/>
    </source>
</evidence>
<evidence type="ECO:0000313" key="9">
    <source>
        <dbReference type="Proteomes" id="UP001152320"/>
    </source>
</evidence>
<dbReference type="InterPro" id="IPR050755">
    <property type="entry name" value="TRAFAC_YlqF/YawG_RiboMat"/>
</dbReference>
<keyword evidence="9" id="KW-1185">Reference proteome</keyword>
<dbReference type="FunFam" id="1.10.1580.10:FF:000002">
    <property type="entry name" value="Guanine nucleotide-binding protein-like 3 (nucleolar)-like"/>
    <property type="match status" value="1"/>
</dbReference>
<feature type="compositionally biased region" description="Acidic residues" evidence="6">
    <location>
        <begin position="469"/>
        <end position="527"/>
    </location>
</feature>
<gene>
    <name evidence="8" type="ORF">HOLleu_06212</name>
</gene>
<evidence type="ECO:0000256" key="6">
    <source>
        <dbReference type="SAM" id="MobiDB-lite"/>
    </source>
</evidence>
<reference evidence="8" key="1">
    <citation type="submission" date="2021-10" db="EMBL/GenBank/DDBJ databases">
        <title>Tropical sea cucumber genome reveals ecological adaptation and Cuvierian tubules defense mechanism.</title>
        <authorList>
            <person name="Chen T."/>
        </authorList>
    </citation>
    <scope>NUCLEOTIDE SEQUENCE</scope>
    <source>
        <strain evidence="8">Nanhai2018</strain>
        <tissue evidence="8">Muscle</tissue>
    </source>
</reference>
<name>A0A9Q1HJE8_HOLLE</name>
<keyword evidence="4" id="KW-0342">GTP-binding</keyword>
<dbReference type="Pfam" id="PF01926">
    <property type="entry name" value="MMR_HSR1"/>
    <property type="match status" value="1"/>
</dbReference>
<dbReference type="Gene3D" id="1.10.1580.10">
    <property type="match status" value="1"/>
</dbReference>
<dbReference type="PANTHER" id="PTHR11089">
    <property type="entry name" value="GTP-BINDING PROTEIN-RELATED"/>
    <property type="match status" value="1"/>
</dbReference>
<evidence type="ECO:0000256" key="5">
    <source>
        <dbReference type="ARBA" id="ARBA00023242"/>
    </source>
</evidence>
<dbReference type="AlphaFoldDB" id="A0A9Q1HJE8"/>